<reference evidence="3" key="1">
    <citation type="submission" date="2016-11" db="EMBL/GenBank/DDBJ databases">
        <authorList>
            <person name="Varghese N."/>
            <person name="Submissions S."/>
        </authorList>
    </citation>
    <scope>NUCLEOTIDE SEQUENCE [LARGE SCALE GENOMIC DNA]</scope>
    <source>
        <strain evidence="3">DSM 29326</strain>
    </source>
</reference>
<gene>
    <name evidence="2" type="ORF">SAMN05444339_10873</name>
</gene>
<organism evidence="2 3">
    <name type="scientific">Loktanella atrilutea</name>
    <dbReference type="NCBI Taxonomy" id="366533"/>
    <lineage>
        <taxon>Bacteria</taxon>
        <taxon>Pseudomonadati</taxon>
        <taxon>Pseudomonadota</taxon>
        <taxon>Alphaproteobacteria</taxon>
        <taxon>Rhodobacterales</taxon>
        <taxon>Roseobacteraceae</taxon>
        <taxon>Loktanella</taxon>
    </lineage>
</organism>
<accession>A0A1M5CSA3</accession>
<name>A0A1M5CSA3_LOKAT</name>
<dbReference type="EMBL" id="FQUE01000008">
    <property type="protein sequence ID" value="SHF57590.1"/>
    <property type="molecule type" value="Genomic_DNA"/>
</dbReference>
<evidence type="ECO:0000256" key="1">
    <source>
        <dbReference type="SAM" id="Phobius"/>
    </source>
</evidence>
<evidence type="ECO:0000313" key="2">
    <source>
        <dbReference type="EMBL" id="SHF57590.1"/>
    </source>
</evidence>
<keyword evidence="1" id="KW-1133">Transmembrane helix</keyword>
<protein>
    <submittedName>
        <fullName evidence="2">Uncharacterized protein</fullName>
    </submittedName>
</protein>
<dbReference type="Proteomes" id="UP000183987">
    <property type="component" value="Unassembled WGS sequence"/>
</dbReference>
<feature type="transmembrane region" description="Helical" evidence="1">
    <location>
        <begin position="43"/>
        <end position="67"/>
    </location>
</feature>
<sequence length="80" mass="7869">MSDPSPAIDPAPSALFLTGLAGGTGGAILAAACGAGWPLCLLAYALSGAVCVALAACIILLTAIPPVPRGARPLNRMRLE</sequence>
<keyword evidence="1" id="KW-0472">Membrane</keyword>
<evidence type="ECO:0000313" key="3">
    <source>
        <dbReference type="Proteomes" id="UP000183987"/>
    </source>
</evidence>
<keyword evidence="3" id="KW-1185">Reference proteome</keyword>
<dbReference type="STRING" id="366533.SAMN05444339_10873"/>
<feature type="transmembrane region" description="Helical" evidence="1">
    <location>
        <begin position="12"/>
        <end position="37"/>
    </location>
</feature>
<proteinExistence type="predicted"/>
<keyword evidence="1" id="KW-0812">Transmembrane</keyword>
<dbReference type="AlphaFoldDB" id="A0A1M5CSA3"/>
<dbReference type="RefSeq" id="WP_072858123.1">
    <property type="nucleotide sequence ID" value="NZ_FQUE01000008.1"/>
</dbReference>